<sequence length="66" mass="6647">MQKNMGALDRGLRLAAVVVIATLVVTGTATGVTALALGTLAVIFTLTSSVGTCPLYLPLGLNTCGR</sequence>
<evidence type="ECO:0000259" key="2">
    <source>
        <dbReference type="Pfam" id="PF11127"/>
    </source>
</evidence>
<gene>
    <name evidence="3" type="ORF">AWR36_007785</name>
</gene>
<keyword evidence="1" id="KW-0472">Membrane</keyword>
<evidence type="ECO:0000313" key="4">
    <source>
        <dbReference type="Proteomes" id="UP000218427"/>
    </source>
</evidence>
<dbReference type="Pfam" id="PF11127">
    <property type="entry name" value="YgaP-like_TM"/>
    <property type="match status" value="1"/>
</dbReference>
<keyword evidence="4" id="KW-1185">Reference proteome</keyword>
<keyword evidence="1" id="KW-0812">Transmembrane</keyword>
<feature type="domain" description="Inner membrane protein YgaP-like transmembrane" evidence="2">
    <location>
        <begin position="1"/>
        <end position="65"/>
    </location>
</feature>
<name>A0ABX4I351_9GAMM</name>
<dbReference type="Proteomes" id="UP000218427">
    <property type="component" value="Unassembled WGS sequence"/>
</dbReference>
<comment type="caution">
    <text evidence="3">The sequence shown here is derived from an EMBL/GenBank/DDBJ whole genome shotgun (WGS) entry which is preliminary data.</text>
</comment>
<protein>
    <submittedName>
        <fullName evidence="3">DUF2892 domain-containing protein</fullName>
    </submittedName>
</protein>
<organism evidence="3 4">
    <name type="scientific">Microbulbifer flavimaris</name>
    <dbReference type="NCBI Taxonomy" id="1781068"/>
    <lineage>
        <taxon>Bacteria</taxon>
        <taxon>Pseudomonadati</taxon>
        <taxon>Pseudomonadota</taxon>
        <taxon>Gammaproteobacteria</taxon>
        <taxon>Cellvibrionales</taxon>
        <taxon>Microbulbiferaceae</taxon>
        <taxon>Microbulbifer</taxon>
    </lineage>
</organism>
<keyword evidence="1" id="KW-1133">Transmembrane helix</keyword>
<evidence type="ECO:0000313" key="3">
    <source>
        <dbReference type="EMBL" id="PCO06198.1"/>
    </source>
</evidence>
<dbReference type="InterPro" id="IPR021309">
    <property type="entry name" value="YgaP-like_TM"/>
</dbReference>
<feature type="transmembrane region" description="Helical" evidence="1">
    <location>
        <begin position="35"/>
        <end position="57"/>
    </location>
</feature>
<proteinExistence type="predicted"/>
<accession>A0ABX4I351</accession>
<feature type="transmembrane region" description="Helical" evidence="1">
    <location>
        <begin position="12"/>
        <end position="29"/>
    </location>
</feature>
<reference evidence="3" key="1">
    <citation type="submission" date="2017-08" db="EMBL/GenBank/DDBJ databases">
        <title>Microbulbifer marisrubri sp. nov., a halophilic alphaproteobacterium isolated from marine sediment of the Yellow Sea, China.</title>
        <authorList>
            <person name="Zhang G."/>
            <person name="Xiong Q."/>
        </authorList>
    </citation>
    <scope>NUCLEOTIDE SEQUENCE [LARGE SCALE GENOMIC DNA]</scope>
    <source>
        <strain evidence="3">WRN-8</strain>
    </source>
</reference>
<dbReference type="EMBL" id="LRFG02000002">
    <property type="protein sequence ID" value="PCO06198.1"/>
    <property type="molecule type" value="Genomic_DNA"/>
</dbReference>
<evidence type="ECO:0000256" key="1">
    <source>
        <dbReference type="SAM" id="Phobius"/>
    </source>
</evidence>